<dbReference type="EMBL" id="AP035884">
    <property type="protein sequence ID" value="BFP57504.1"/>
    <property type="molecule type" value="Genomic_DNA"/>
</dbReference>
<feature type="domain" description="HTH tetR-type" evidence="6">
    <location>
        <begin position="8"/>
        <end position="68"/>
    </location>
</feature>
<sequence>MTKQERATRTRRSLIRSAAVVFEQHGYAQARLTLISSGAGVSTGALHFHFENKAAVAEAVVVEASRELREMSGAIRRRTDTALQALVDSSHALAERLREDPVSRAGFRLSCDAAGTAALDLRVQWHHRVRELLDEAAAAGTLADDVSREDAAAATVAATAGFEVLGRHDPGWLSPYTHTGFWQLLLPRLAAAETLPLLDPAGTGATSSPRIPAPAAGATDEAEAAAGVASEEVASAAVAEVD</sequence>
<keyword evidence="2 4" id="KW-0238">DNA-binding</keyword>
<name>A0AB33KVV9_9ACTN</name>
<evidence type="ECO:0000313" key="7">
    <source>
        <dbReference type="EMBL" id="BFP57504.1"/>
    </source>
</evidence>
<evidence type="ECO:0000259" key="6">
    <source>
        <dbReference type="PROSITE" id="PS50977"/>
    </source>
</evidence>
<dbReference type="PANTHER" id="PTHR30055:SF234">
    <property type="entry name" value="HTH-TYPE TRANSCRIPTIONAL REGULATOR BETI"/>
    <property type="match status" value="1"/>
</dbReference>
<evidence type="ECO:0000256" key="3">
    <source>
        <dbReference type="ARBA" id="ARBA00023163"/>
    </source>
</evidence>
<organism evidence="7">
    <name type="scientific">Streptomyces sp. CMC78</name>
    <dbReference type="NCBI Taxonomy" id="3231512"/>
    <lineage>
        <taxon>Bacteria</taxon>
        <taxon>Bacillati</taxon>
        <taxon>Actinomycetota</taxon>
        <taxon>Actinomycetes</taxon>
        <taxon>Kitasatosporales</taxon>
        <taxon>Streptomycetaceae</taxon>
        <taxon>Streptomyces</taxon>
    </lineage>
</organism>
<dbReference type="GO" id="GO:0003700">
    <property type="term" value="F:DNA-binding transcription factor activity"/>
    <property type="evidence" value="ECO:0007669"/>
    <property type="project" value="TreeGrafter"/>
</dbReference>
<dbReference type="AlphaFoldDB" id="A0AB33KVV9"/>
<evidence type="ECO:0000256" key="2">
    <source>
        <dbReference type="ARBA" id="ARBA00023125"/>
    </source>
</evidence>
<gene>
    <name evidence="7" type="ORF">SCMC78_73110</name>
</gene>
<keyword evidence="1" id="KW-0805">Transcription regulation</keyword>
<feature type="DNA-binding region" description="H-T-H motif" evidence="4">
    <location>
        <begin position="31"/>
        <end position="50"/>
    </location>
</feature>
<evidence type="ECO:0000256" key="4">
    <source>
        <dbReference type="PROSITE-ProRule" id="PRU00335"/>
    </source>
</evidence>
<accession>A0AB33KVV9</accession>
<dbReference type="InterPro" id="IPR050109">
    <property type="entry name" value="HTH-type_TetR-like_transc_reg"/>
</dbReference>
<reference evidence="7" key="1">
    <citation type="submission" date="2024-07" db="EMBL/GenBank/DDBJ databases">
        <title>Complete genome sequences of cellulolytic bacteria, Kitasatospora sp. CMC57 and Streptomyces sp. CMC78, isolated from Japanese agricultural soil.</title>
        <authorList>
            <person name="Hashimoto T."/>
            <person name="Ito M."/>
            <person name="Iwamoto M."/>
            <person name="Fukahori D."/>
            <person name="Shoda T."/>
            <person name="Sakoda M."/>
            <person name="Morohoshi T."/>
            <person name="Mitsuboshi M."/>
            <person name="Nishizawa T."/>
        </authorList>
    </citation>
    <scope>NUCLEOTIDE SEQUENCE</scope>
    <source>
        <strain evidence="7">CMC78</strain>
    </source>
</reference>
<dbReference type="NCBIfam" id="NF041196">
    <property type="entry name" value="ScbR_bind_reg"/>
    <property type="match status" value="1"/>
</dbReference>
<dbReference type="RefSeq" id="WP_319597438.1">
    <property type="nucleotide sequence ID" value="NZ_AP035884.1"/>
</dbReference>
<dbReference type="InterPro" id="IPR047923">
    <property type="entry name" value="ArpA-like"/>
</dbReference>
<dbReference type="SUPFAM" id="SSF46689">
    <property type="entry name" value="Homeodomain-like"/>
    <property type="match status" value="1"/>
</dbReference>
<evidence type="ECO:0000256" key="5">
    <source>
        <dbReference type="SAM" id="MobiDB-lite"/>
    </source>
</evidence>
<dbReference type="Gene3D" id="1.10.357.10">
    <property type="entry name" value="Tetracycline Repressor, domain 2"/>
    <property type="match status" value="1"/>
</dbReference>
<dbReference type="SUPFAM" id="SSF48498">
    <property type="entry name" value="Tetracyclin repressor-like, C-terminal domain"/>
    <property type="match status" value="1"/>
</dbReference>
<evidence type="ECO:0000256" key="1">
    <source>
        <dbReference type="ARBA" id="ARBA00023015"/>
    </source>
</evidence>
<dbReference type="GO" id="GO:0000976">
    <property type="term" value="F:transcription cis-regulatory region binding"/>
    <property type="evidence" value="ECO:0007669"/>
    <property type="project" value="TreeGrafter"/>
</dbReference>
<dbReference type="InterPro" id="IPR036271">
    <property type="entry name" value="Tet_transcr_reg_TetR-rel_C_sf"/>
</dbReference>
<dbReference type="KEGG" id="stcm:SCMC78_73110"/>
<dbReference type="InterPro" id="IPR009057">
    <property type="entry name" value="Homeodomain-like_sf"/>
</dbReference>
<feature type="compositionally biased region" description="Low complexity" evidence="5">
    <location>
        <begin position="213"/>
        <end position="227"/>
    </location>
</feature>
<dbReference type="InterPro" id="IPR001647">
    <property type="entry name" value="HTH_TetR"/>
</dbReference>
<dbReference type="Pfam" id="PF00440">
    <property type="entry name" value="TetR_N"/>
    <property type="match status" value="1"/>
</dbReference>
<dbReference type="PANTHER" id="PTHR30055">
    <property type="entry name" value="HTH-TYPE TRANSCRIPTIONAL REGULATOR RUTR"/>
    <property type="match status" value="1"/>
</dbReference>
<proteinExistence type="predicted"/>
<protein>
    <submittedName>
        <fullName evidence="7">ScbR family autoregulator-binding transcription factor</fullName>
    </submittedName>
</protein>
<feature type="region of interest" description="Disordered" evidence="5">
    <location>
        <begin position="200"/>
        <end position="227"/>
    </location>
</feature>
<dbReference type="PRINTS" id="PR00455">
    <property type="entry name" value="HTHTETR"/>
</dbReference>
<dbReference type="PROSITE" id="PS50977">
    <property type="entry name" value="HTH_TETR_2"/>
    <property type="match status" value="1"/>
</dbReference>
<keyword evidence="3" id="KW-0804">Transcription</keyword>